<dbReference type="OrthoDB" id="9910147at2"/>
<dbReference type="Proteomes" id="UP000198304">
    <property type="component" value="Unassembled WGS sequence"/>
</dbReference>
<reference evidence="1 2" key="1">
    <citation type="submission" date="2017-06" db="EMBL/GenBank/DDBJ databases">
        <authorList>
            <person name="Kim H.J."/>
            <person name="Triplett B.A."/>
        </authorList>
    </citation>
    <scope>NUCLEOTIDE SEQUENCE [LARGE SCALE GENOMIC DNA]</scope>
    <source>
        <strain evidence="1 2">SCA</strain>
    </source>
</reference>
<evidence type="ECO:0000313" key="1">
    <source>
        <dbReference type="EMBL" id="SNS72472.1"/>
    </source>
</evidence>
<gene>
    <name evidence="1" type="ORF">SAMN05446037_101884</name>
</gene>
<dbReference type="RefSeq" id="WP_089283970.1">
    <property type="nucleotide sequence ID" value="NZ_FZOJ01000018.1"/>
</dbReference>
<sequence>MKFTVYDLQMESKTYRLFDVIDVPRQLRVVYPQGDTPTVLANAMGFDFLENIFKIVSASMKDNCLIRVKDNSKEVERFHDWYPSSAEFHLDMIIYNYQYTQISSKKIMRLLKMLDYSKKKCIDIAVPDIAYNNNKWWKLKGTLNVDKRSNFLTISSNSYGFLYMADEASSYHDIEDDEEELFAHSHLFGLCKHEDLLDMRYYYEEN</sequence>
<accession>A0A239GUE6</accession>
<organism evidence="1 2">
    <name type="scientific">Anaerovirgula multivorans</name>
    <dbReference type="NCBI Taxonomy" id="312168"/>
    <lineage>
        <taxon>Bacteria</taxon>
        <taxon>Bacillati</taxon>
        <taxon>Bacillota</taxon>
        <taxon>Clostridia</taxon>
        <taxon>Peptostreptococcales</taxon>
        <taxon>Natronincolaceae</taxon>
        <taxon>Anaerovirgula</taxon>
    </lineage>
</organism>
<keyword evidence="2" id="KW-1185">Reference proteome</keyword>
<protein>
    <submittedName>
        <fullName evidence="1">Uncharacterized protein</fullName>
    </submittedName>
</protein>
<name>A0A239GUE6_9FIRM</name>
<proteinExistence type="predicted"/>
<dbReference type="AlphaFoldDB" id="A0A239GUE6"/>
<evidence type="ECO:0000313" key="2">
    <source>
        <dbReference type="Proteomes" id="UP000198304"/>
    </source>
</evidence>
<dbReference type="EMBL" id="FZOJ01000018">
    <property type="protein sequence ID" value="SNS72472.1"/>
    <property type="molecule type" value="Genomic_DNA"/>
</dbReference>